<keyword evidence="1" id="KW-0812">Transmembrane</keyword>
<feature type="non-terminal residue" evidence="2">
    <location>
        <position position="1"/>
    </location>
</feature>
<dbReference type="EMBL" id="HACG01041997">
    <property type="protein sequence ID" value="CEK88862.1"/>
    <property type="molecule type" value="Transcribed_RNA"/>
</dbReference>
<feature type="transmembrane region" description="Helical" evidence="1">
    <location>
        <begin position="39"/>
        <end position="57"/>
    </location>
</feature>
<organism evidence="2">
    <name type="scientific">Arion vulgaris</name>
    <dbReference type="NCBI Taxonomy" id="1028688"/>
    <lineage>
        <taxon>Eukaryota</taxon>
        <taxon>Metazoa</taxon>
        <taxon>Spiralia</taxon>
        <taxon>Lophotrochozoa</taxon>
        <taxon>Mollusca</taxon>
        <taxon>Gastropoda</taxon>
        <taxon>Heterobranchia</taxon>
        <taxon>Euthyneura</taxon>
        <taxon>Panpulmonata</taxon>
        <taxon>Eupulmonata</taxon>
        <taxon>Stylommatophora</taxon>
        <taxon>Helicina</taxon>
        <taxon>Arionoidea</taxon>
        <taxon>Arionidae</taxon>
        <taxon>Arion</taxon>
    </lineage>
</organism>
<gene>
    <name evidence="2" type="primary">ORF167474</name>
</gene>
<reference evidence="2" key="1">
    <citation type="submission" date="2014-12" db="EMBL/GenBank/DDBJ databases">
        <title>Insight into the proteome of Arion vulgaris.</title>
        <authorList>
            <person name="Aradska J."/>
            <person name="Bulat T."/>
            <person name="Smidak R."/>
            <person name="Sarate P."/>
            <person name="Gangsoo J."/>
            <person name="Sialana F."/>
            <person name="Bilban M."/>
            <person name="Lubec G."/>
        </authorList>
    </citation>
    <scope>NUCLEOTIDE SEQUENCE</scope>
    <source>
        <tissue evidence="2">Skin</tissue>
    </source>
</reference>
<name>A0A0B7B7I6_9EUPU</name>
<evidence type="ECO:0000313" key="2">
    <source>
        <dbReference type="EMBL" id="CEK88862.1"/>
    </source>
</evidence>
<accession>A0A0B7B7I6</accession>
<keyword evidence="1" id="KW-0472">Membrane</keyword>
<evidence type="ECO:0000256" key="1">
    <source>
        <dbReference type="SAM" id="Phobius"/>
    </source>
</evidence>
<sequence length="60" mass="6741">IMDMSDVCNEDGPQISNVDSVTLSEAKGKIRRRKGLRKLYRYTLLGASCVHIIMKLLTTT</sequence>
<proteinExistence type="predicted"/>
<protein>
    <submittedName>
        <fullName evidence="2">Uncharacterized protein</fullName>
    </submittedName>
</protein>
<dbReference type="AlphaFoldDB" id="A0A0B7B7I6"/>
<keyword evidence="1" id="KW-1133">Transmembrane helix</keyword>